<evidence type="ECO:0000313" key="1">
    <source>
        <dbReference type="EMBL" id="MFD0930605.1"/>
    </source>
</evidence>
<keyword evidence="2" id="KW-1185">Reference proteome</keyword>
<reference evidence="2" key="1">
    <citation type="journal article" date="2019" name="Int. J. Syst. Evol. Microbiol.">
        <title>The Global Catalogue of Microorganisms (GCM) 10K type strain sequencing project: providing services to taxonomists for standard genome sequencing and annotation.</title>
        <authorList>
            <consortium name="The Broad Institute Genomics Platform"/>
            <consortium name="The Broad Institute Genome Sequencing Center for Infectious Disease"/>
            <person name="Wu L."/>
            <person name="Ma J."/>
        </authorList>
    </citation>
    <scope>NUCLEOTIDE SEQUENCE [LARGE SCALE GENOMIC DNA]</scope>
    <source>
        <strain evidence="2">CCUG 59685</strain>
    </source>
</reference>
<protein>
    <submittedName>
        <fullName evidence="1">DUF3024 domain-containing protein</fullName>
    </submittedName>
</protein>
<dbReference type="InterPro" id="IPR021388">
    <property type="entry name" value="DUF3024"/>
</dbReference>
<evidence type="ECO:0000313" key="2">
    <source>
        <dbReference type="Proteomes" id="UP001597106"/>
    </source>
</evidence>
<dbReference type="EMBL" id="JBHTJW010000003">
    <property type="protein sequence ID" value="MFD0930605.1"/>
    <property type="molecule type" value="Genomic_DNA"/>
</dbReference>
<gene>
    <name evidence="1" type="ORF">ACFQ1T_12535</name>
</gene>
<comment type="caution">
    <text evidence="1">The sequence shown here is derived from an EMBL/GenBank/DDBJ whole genome shotgun (WGS) entry which is preliminary data.</text>
</comment>
<dbReference type="RefSeq" id="WP_194747271.1">
    <property type="nucleotide sequence ID" value="NZ_JBHTJW010000003.1"/>
</dbReference>
<sequence>MAMPVTSLCPHPNAVDRLRIEKLLAGRSRYKYVAATVTPCTDGYLVRSPCCSRTVDPQGGEIDIARIEYQSGDFWRLYRKDDVRQCWRAHAEFHSLSSLLDVLIADVNREFWR</sequence>
<name>A0ABW3GN95_9PROT</name>
<organism evidence="1 2">
    <name type="scientific">Methylophilus glucosoxydans</name>
    <dbReference type="NCBI Taxonomy" id="752553"/>
    <lineage>
        <taxon>Bacteria</taxon>
        <taxon>Pseudomonadati</taxon>
        <taxon>Pseudomonadota</taxon>
        <taxon>Betaproteobacteria</taxon>
        <taxon>Nitrosomonadales</taxon>
        <taxon>Methylophilaceae</taxon>
        <taxon>Methylophilus</taxon>
    </lineage>
</organism>
<dbReference type="Proteomes" id="UP001597106">
    <property type="component" value="Unassembled WGS sequence"/>
</dbReference>
<proteinExistence type="predicted"/>
<dbReference type="Pfam" id="PF11225">
    <property type="entry name" value="DUF3024"/>
    <property type="match status" value="1"/>
</dbReference>
<accession>A0ABW3GN95</accession>